<sequence>MPPRKRKVSSTASTPATKKVRIGGTSEISDHPAAAPAGRPKRSSVSEPRYTFTRRSSSSDQHAAAAAAGAKDEVVKKKKRGRPPQATTSPAPKQNLRSKPAVSAVKKTKSSNKSTSVTSSTRTARAAEQKPSAKKPTPTTTTAKVGRKAKASPKVKNASSESESEDAPISERHPATSNGDANKFGEIAALDHDIQYWLMKAEPESRIEKGHDVKFSIDDLAAKTEPEGWDGVRNPVARNNMRAMRKGDLAFFYHSNCATPGIAGVMRIVGEHTTDESAFDPAHPYFDPKSDRAKPKWELVHVEFVKKFENLVTLRELKSFAKPGGALENMQTLKQSRLSVSAVTPEEWRFILDQAGESVSLGHGDVMGGYESEVDGEGEETAAASDGDRDNGLSNGALGLGITGAI</sequence>
<proteinExistence type="predicted"/>
<feature type="region of interest" description="Disordered" evidence="5">
    <location>
        <begin position="362"/>
        <end position="390"/>
    </location>
</feature>
<dbReference type="EMBL" id="KN846970">
    <property type="protein sequence ID" value="KIW84217.1"/>
    <property type="molecule type" value="Genomic_DNA"/>
</dbReference>
<dbReference type="InterPro" id="IPR002740">
    <property type="entry name" value="EVE_domain"/>
</dbReference>
<dbReference type="AlphaFoldDB" id="A0A0D2FC54"/>
<dbReference type="SUPFAM" id="SSF88697">
    <property type="entry name" value="PUA domain-like"/>
    <property type="match status" value="1"/>
</dbReference>
<dbReference type="CDD" id="cd21133">
    <property type="entry name" value="EVE"/>
    <property type="match status" value="1"/>
</dbReference>
<feature type="compositionally biased region" description="Polar residues" evidence="5">
    <location>
        <begin position="85"/>
        <end position="97"/>
    </location>
</feature>
<dbReference type="Gene3D" id="3.10.590.10">
    <property type="entry name" value="ph1033 like domains"/>
    <property type="match status" value="1"/>
</dbReference>
<comment type="subcellular location">
    <subcellularLocation>
        <location evidence="1">Nucleus</location>
    </subcellularLocation>
</comment>
<feature type="compositionally biased region" description="Low complexity" evidence="5">
    <location>
        <begin position="98"/>
        <end position="126"/>
    </location>
</feature>
<dbReference type="STRING" id="1442368.A0A0D2FC54"/>
<dbReference type="GO" id="GO:0005634">
    <property type="term" value="C:nucleus"/>
    <property type="evidence" value="ECO:0007669"/>
    <property type="project" value="UniProtKB-SubCell"/>
</dbReference>
<evidence type="ECO:0000259" key="6">
    <source>
        <dbReference type="Pfam" id="PF01878"/>
    </source>
</evidence>
<dbReference type="GeneID" id="25302956"/>
<evidence type="ECO:0000256" key="2">
    <source>
        <dbReference type="ARBA" id="ARBA00014654"/>
    </source>
</evidence>
<feature type="region of interest" description="Disordered" evidence="5">
    <location>
        <begin position="1"/>
        <end position="183"/>
    </location>
</feature>
<evidence type="ECO:0000256" key="5">
    <source>
        <dbReference type="SAM" id="MobiDB-lite"/>
    </source>
</evidence>
<name>A0A0D2FC54_9EURO</name>
<evidence type="ECO:0000256" key="1">
    <source>
        <dbReference type="ARBA" id="ARBA00004123"/>
    </source>
</evidence>
<evidence type="ECO:0000313" key="7">
    <source>
        <dbReference type="EMBL" id="KIW84217.1"/>
    </source>
</evidence>
<keyword evidence="4" id="KW-0539">Nucleus</keyword>
<dbReference type="FunFam" id="3.10.590.10:FF:000003">
    <property type="entry name" value="Thymocyte nuclear protein 1"/>
    <property type="match status" value="1"/>
</dbReference>
<evidence type="ECO:0000256" key="4">
    <source>
        <dbReference type="ARBA" id="ARBA00023242"/>
    </source>
</evidence>
<dbReference type="RefSeq" id="XP_013288025.1">
    <property type="nucleotide sequence ID" value="XM_013432571.1"/>
</dbReference>
<organism evidence="7 8">
    <name type="scientific">Fonsecaea pedrosoi CBS 271.37</name>
    <dbReference type="NCBI Taxonomy" id="1442368"/>
    <lineage>
        <taxon>Eukaryota</taxon>
        <taxon>Fungi</taxon>
        <taxon>Dikarya</taxon>
        <taxon>Ascomycota</taxon>
        <taxon>Pezizomycotina</taxon>
        <taxon>Eurotiomycetes</taxon>
        <taxon>Chaetothyriomycetidae</taxon>
        <taxon>Chaetothyriales</taxon>
        <taxon>Herpotrichiellaceae</taxon>
        <taxon>Fonsecaea</taxon>
    </lineage>
</organism>
<dbReference type="Pfam" id="PF01878">
    <property type="entry name" value="EVE"/>
    <property type="match status" value="1"/>
</dbReference>
<reference evidence="7 8" key="1">
    <citation type="submission" date="2015-01" db="EMBL/GenBank/DDBJ databases">
        <title>The Genome Sequence of Fonsecaea pedrosoi CBS 271.37.</title>
        <authorList>
            <consortium name="The Broad Institute Genomics Platform"/>
            <person name="Cuomo C."/>
            <person name="de Hoog S."/>
            <person name="Gorbushina A."/>
            <person name="Stielow B."/>
            <person name="Teixiera M."/>
            <person name="Abouelleil A."/>
            <person name="Chapman S.B."/>
            <person name="Priest M."/>
            <person name="Young S.K."/>
            <person name="Wortman J."/>
            <person name="Nusbaum C."/>
            <person name="Birren B."/>
        </authorList>
    </citation>
    <scope>NUCLEOTIDE SEQUENCE [LARGE SCALE GENOMIC DNA]</scope>
    <source>
        <strain evidence="7 8">CBS 271.37</strain>
    </source>
</reference>
<dbReference type="PANTHER" id="PTHR14087:SF7">
    <property type="entry name" value="THYMOCYTE NUCLEAR PROTEIN 1"/>
    <property type="match status" value="1"/>
</dbReference>
<dbReference type="InterPro" id="IPR052181">
    <property type="entry name" value="5hmC_binding"/>
</dbReference>
<keyword evidence="3" id="KW-0597">Phosphoprotein</keyword>
<dbReference type="PANTHER" id="PTHR14087">
    <property type="entry name" value="THYMOCYTE NUCLEAR PROTEIN 1"/>
    <property type="match status" value="1"/>
</dbReference>
<accession>A0A0D2FC54</accession>
<evidence type="ECO:0000256" key="3">
    <source>
        <dbReference type="ARBA" id="ARBA00022553"/>
    </source>
</evidence>
<feature type="compositionally biased region" description="Low complexity" evidence="5">
    <location>
        <begin position="134"/>
        <end position="144"/>
    </location>
</feature>
<keyword evidence="8" id="KW-1185">Reference proteome</keyword>
<dbReference type="VEuPathDB" id="FungiDB:Z517_03466"/>
<dbReference type="Proteomes" id="UP000053029">
    <property type="component" value="Unassembled WGS sequence"/>
</dbReference>
<evidence type="ECO:0000313" key="8">
    <source>
        <dbReference type="Proteomes" id="UP000053029"/>
    </source>
</evidence>
<protein>
    <recommendedName>
        <fullName evidence="2">Thymocyte nuclear protein 1</fullName>
    </recommendedName>
</protein>
<feature type="domain" description="EVE" evidence="6">
    <location>
        <begin position="195"/>
        <end position="353"/>
    </location>
</feature>
<dbReference type="InterPro" id="IPR047197">
    <property type="entry name" value="THYN1-like_EVE"/>
</dbReference>
<gene>
    <name evidence="7" type="ORF">Z517_03466</name>
</gene>
<dbReference type="OrthoDB" id="41445at2759"/>
<dbReference type="InterPro" id="IPR015947">
    <property type="entry name" value="PUA-like_sf"/>
</dbReference>
<dbReference type="HOGENOM" id="CLU_041799_0_0_1"/>